<evidence type="ECO:0000259" key="2">
    <source>
        <dbReference type="Pfam" id="PF13477"/>
    </source>
</evidence>
<proteinExistence type="predicted"/>
<dbReference type="Pfam" id="PF13477">
    <property type="entry name" value="Glyco_trans_4_2"/>
    <property type="match status" value="1"/>
</dbReference>
<dbReference type="HOGENOM" id="CLU_766434_0_0_6"/>
<evidence type="ECO:0000313" key="3">
    <source>
        <dbReference type="EMBL" id="EOQ61358.1"/>
    </source>
</evidence>
<dbReference type="AlphaFoldDB" id="R8XW13"/>
<evidence type="ECO:0000313" key="4">
    <source>
        <dbReference type="Proteomes" id="UP000014041"/>
    </source>
</evidence>
<reference evidence="3 4" key="1">
    <citation type="submission" date="2013-02" db="EMBL/GenBank/DDBJ databases">
        <title>The Genome Sequence of Acinetobacter sp. ANC 3811.</title>
        <authorList>
            <consortium name="The Broad Institute Genome Sequencing Platform"/>
            <consortium name="The Broad Institute Genome Sequencing Center for Infectious Disease"/>
            <person name="Cerqueira G."/>
            <person name="Feldgarden M."/>
            <person name="Courvalin P."/>
            <person name="Perichon B."/>
            <person name="Grillot-Courvalin C."/>
            <person name="Clermont D."/>
            <person name="Rocha E."/>
            <person name="Yoon E.-J."/>
            <person name="Nemec A."/>
            <person name="Walker B."/>
            <person name="Young S.K."/>
            <person name="Zeng Q."/>
            <person name="Gargeya S."/>
            <person name="Fitzgerald M."/>
            <person name="Haas B."/>
            <person name="Abouelleil A."/>
            <person name="Alvarado L."/>
            <person name="Arachchi H.M."/>
            <person name="Berlin A.M."/>
            <person name="Chapman S.B."/>
            <person name="Dewar J."/>
            <person name="Goldberg J."/>
            <person name="Griggs A."/>
            <person name="Gujja S."/>
            <person name="Hansen M."/>
            <person name="Howarth C."/>
            <person name="Imamovic A."/>
            <person name="Larimer J."/>
            <person name="McCowan C."/>
            <person name="Murphy C."/>
            <person name="Neiman D."/>
            <person name="Pearson M."/>
            <person name="Priest M."/>
            <person name="Roberts A."/>
            <person name="Saif S."/>
            <person name="Shea T."/>
            <person name="Sisk P."/>
            <person name="Sykes S."/>
            <person name="Wortman J."/>
            <person name="Nusbaum C."/>
            <person name="Birren B."/>
        </authorList>
    </citation>
    <scope>NUCLEOTIDE SEQUENCE [LARGE SCALE GENOMIC DNA]</scope>
    <source>
        <strain evidence="3 4">ANC 3811</strain>
    </source>
</reference>
<dbReference type="Gene3D" id="3.40.50.2000">
    <property type="entry name" value="Glycogen Phosphorylase B"/>
    <property type="match status" value="2"/>
</dbReference>
<accession>R8XW13</accession>
<evidence type="ECO:0000259" key="1">
    <source>
        <dbReference type="Pfam" id="PF00534"/>
    </source>
</evidence>
<sequence>MKILMLAPYSSPIVQRLSKALEKYSECEVWVASFNVETDLEKKVISLGEINSFIDYFKFYKVNKLVKKLNPDIVHAHIINHYGIMAIFQKKPLIVGLWGSDVMLAPNKGSLLKREMFKLINAIVIKKANLMHTSSNHILEELVKKHGKYIKNKINVFYWGFPVEKPSDTNYQLIQAMLKKEYSIEQDNHLIVFPRGLSKVYDPDNVVKVIKKLSNIKELKIVVLRGFSSEEDVKNFKDKLGADEDKIIFINRLLNTNELYVLYSQTKYHVSIPISDALGGGVIEPFLRGSFPILSNIKPYKNFVEQNSGFVLEDYSESSLNNLEQKILNNQLELEGLSLNSDYSAQAIVNKFKKLYEIVLK</sequence>
<dbReference type="PATRIC" id="fig|1217690.3.peg.2988"/>
<organism evidence="3 4">
    <name type="scientific">Acinetobacter calcoaceticus ANC 3811</name>
    <dbReference type="NCBI Taxonomy" id="1217690"/>
    <lineage>
        <taxon>Bacteria</taxon>
        <taxon>Pseudomonadati</taxon>
        <taxon>Pseudomonadota</taxon>
        <taxon>Gammaproteobacteria</taxon>
        <taxon>Moraxellales</taxon>
        <taxon>Moraxellaceae</taxon>
        <taxon>Acinetobacter</taxon>
        <taxon>Acinetobacter calcoaceticus/baumannii complex</taxon>
    </lineage>
</organism>
<dbReference type="Pfam" id="PF00534">
    <property type="entry name" value="Glycos_transf_1"/>
    <property type="match status" value="1"/>
</dbReference>
<feature type="domain" description="Glycosyl transferase family 1" evidence="1">
    <location>
        <begin position="179"/>
        <end position="333"/>
    </location>
</feature>
<dbReference type="InterPro" id="IPR028098">
    <property type="entry name" value="Glyco_trans_4-like_N"/>
</dbReference>
<dbReference type="GO" id="GO:0016757">
    <property type="term" value="F:glycosyltransferase activity"/>
    <property type="evidence" value="ECO:0007669"/>
    <property type="project" value="InterPro"/>
</dbReference>
<comment type="caution">
    <text evidence="3">The sequence shown here is derived from an EMBL/GenBank/DDBJ whole genome shotgun (WGS) entry which is preliminary data.</text>
</comment>
<gene>
    <name evidence="3" type="ORF">F935_03021</name>
</gene>
<dbReference type="SUPFAM" id="SSF53756">
    <property type="entry name" value="UDP-Glycosyltransferase/glycogen phosphorylase"/>
    <property type="match status" value="1"/>
</dbReference>
<name>R8XW13_ACICA</name>
<dbReference type="EMBL" id="APQJ01000012">
    <property type="protein sequence ID" value="EOQ61358.1"/>
    <property type="molecule type" value="Genomic_DNA"/>
</dbReference>
<feature type="domain" description="Glycosyltransferase subfamily 4-like N-terminal" evidence="2">
    <location>
        <begin position="2"/>
        <end position="119"/>
    </location>
</feature>
<dbReference type="InterPro" id="IPR001296">
    <property type="entry name" value="Glyco_trans_1"/>
</dbReference>
<protein>
    <submittedName>
        <fullName evidence="3">Uncharacterized protein</fullName>
    </submittedName>
</protein>
<dbReference type="Proteomes" id="UP000014041">
    <property type="component" value="Unassembled WGS sequence"/>
</dbReference>
<dbReference type="RefSeq" id="WP_016139665.1">
    <property type="nucleotide sequence ID" value="NZ_KB976986.1"/>
</dbReference>